<protein>
    <submittedName>
        <fullName evidence="3">Uncharacterized protein</fullName>
    </submittedName>
</protein>
<sequence length="196" mass="22671">MNKRPLNVYIWERRHDNSFSFGHASFSLSDGTYISWWPSSDSNLLSKAFGTTGTYTRSLEEDIELQDKRQPDAVFTLTSCVDEAAIHRWWKSFKTGSSYSGIKQNCCSVVFQALVNGSVLHLFPDNERSYWESVSVWRQSYLNDFLTAMCLHIEEHEKRKRERFIDSICLIVLVGLLSLVLSKTLTFIIGIFYSRT</sequence>
<gene>
    <name evidence="2" type="ORF">ACJMK2_014628</name>
    <name evidence="3" type="ORF">ACJMK2_014647</name>
</gene>
<evidence type="ECO:0000313" key="4">
    <source>
        <dbReference type="Proteomes" id="UP001634394"/>
    </source>
</evidence>
<reference evidence="3 4" key="1">
    <citation type="submission" date="2024-11" db="EMBL/GenBank/DDBJ databases">
        <title>Chromosome-level genome assembly of the freshwater bivalve Anodonta woodiana.</title>
        <authorList>
            <person name="Chen X."/>
        </authorList>
    </citation>
    <scope>NUCLEOTIDE SEQUENCE [LARGE SCALE GENOMIC DNA]</scope>
    <source>
        <strain evidence="3">MN2024</strain>
        <tissue evidence="3">Gills</tissue>
    </source>
</reference>
<proteinExistence type="predicted"/>
<keyword evidence="1" id="KW-0812">Transmembrane</keyword>
<dbReference type="EMBL" id="JBJQND010000014">
    <property type="protein sequence ID" value="KAL3855436.1"/>
    <property type="molecule type" value="Genomic_DNA"/>
</dbReference>
<keyword evidence="4" id="KW-1185">Reference proteome</keyword>
<dbReference type="AlphaFoldDB" id="A0ABD3V399"/>
<feature type="transmembrane region" description="Helical" evidence="1">
    <location>
        <begin position="168"/>
        <end position="193"/>
    </location>
</feature>
<organism evidence="3 4">
    <name type="scientific">Sinanodonta woodiana</name>
    <name type="common">Chinese pond mussel</name>
    <name type="synonym">Anodonta woodiana</name>
    <dbReference type="NCBI Taxonomy" id="1069815"/>
    <lineage>
        <taxon>Eukaryota</taxon>
        <taxon>Metazoa</taxon>
        <taxon>Spiralia</taxon>
        <taxon>Lophotrochozoa</taxon>
        <taxon>Mollusca</taxon>
        <taxon>Bivalvia</taxon>
        <taxon>Autobranchia</taxon>
        <taxon>Heteroconchia</taxon>
        <taxon>Palaeoheterodonta</taxon>
        <taxon>Unionida</taxon>
        <taxon>Unionoidea</taxon>
        <taxon>Unionidae</taxon>
        <taxon>Unioninae</taxon>
        <taxon>Sinanodonta</taxon>
    </lineage>
</organism>
<accession>A0ABD3V399</accession>
<keyword evidence="1" id="KW-1133">Transmembrane helix</keyword>
<dbReference type="EMBL" id="JBJQND010000014">
    <property type="protein sequence ID" value="KAL3855417.1"/>
    <property type="molecule type" value="Genomic_DNA"/>
</dbReference>
<keyword evidence="1" id="KW-0472">Membrane</keyword>
<evidence type="ECO:0000256" key="1">
    <source>
        <dbReference type="SAM" id="Phobius"/>
    </source>
</evidence>
<evidence type="ECO:0000313" key="3">
    <source>
        <dbReference type="EMBL" id="KAL3855436.1"/>
    </source>
</evidence>
<comment type="caution">
    <text evidence="3">The sequence shown here is derived from an EMBL/GenBank/DDBJ whole genome shotgun (WGS) entry which is preliminary data.</text>
</comment>
<name>A0ABD3V399_SINWO</name>
<dbReference type="Proteomes" id="UP001634394">
    <property type="component" value="Unassembled WGS sequence"/>
</dbReference>
<evidence type="ECO:0000313" key="2">
    <source>
        <dbReference type="EMBL" id="KAL3855417.1"/>
    </source>
</evidence>